<organism evidence="2 3">
    <name type="scientific">Aspergillus pseudoustus</name>
    <dbReference type="NCBI Taxonomy" id="1810923"/>
    <lineage>
        <taxon>Eukaryota</taxon>
        <taxon>Fungi</taxon>
        <taxon>Dikarya</taxon>
        <taxon>Ascomycota</taxon>
        <taxon>Pezizomycotina</taxon>
        <taxon>Eurotiomycetes</taxon>
        <taxon>Eurotiomycetidae</taxon>
        <taxon>Eurotiales</taxon>
        <taxon>Aspergillaceae</taxon>
        <taxon>Aspergillus</taxon>
        <taxon>Aspergillus subgen. Nidulantes</taxon>
    </lineage>
</organism>
<feature type="compositionally biased region" description="Low complexity" evidence="1">
    <location>
        <begin position="53"/>
        <end position="65"/>
    </location>
</feature>
<sequence length="225" mass="24470">MVARIPPPLTINRGLFLPNSVSNPSSTMRTTPAVPMQDAINGGLHMFASRALNSSSNSSSTVNTTPGGHTQEAINGGSHAFAAQPPTFVSSPSPAINTSPASLTQGSVNPVPHVLDDQPRRVACDTRIHLNNGAFFLRFDLLRTRISGLDDLQPNPDPTAPYIQYRFVARPWHPFEGLMWVNISQADEQSPSSVPCCGSTHMRDFHDWAAAVWSRPRKFNSMAEI</sequence>
<dbReference type="Proteomes" id="UP001610446">
    <property type="component" value="Unassembled WGS sequence"/>
</dbReference>
<accession>A0ABR4IPJ0</accession>
<feature type="compositionally biased region" description="Polar residues" evidence="1">
    <location>
        <begin position="87"/>
        <end position="108"/>
    </location>
</feature>
<reference evidence="2 3" key="1">
    <citation type="submission" date="2024-07" db="EMBL/GenBank/DDBJ databases">
        <title>Section-level genome sequencing and comparative genomics of Aspergillus sections Usti and Cavernicolus.</title>
        <authorList>
            <consortium name="Lawrence Berkeley National Laboratory"/>
            <person name="Nybo J.L."/>
            <person name="Vesth T.C."/>
            <person name="Theobald S."/>
            <person name="Frisvad J.C."/>
            <person name="Larsen T.O."/>
            <person name="Kjaerboelling I."/>
            <person name="Rothschild-Mancinelli K."/>
            <person name="Lyhne E.K."/>
            <person name="Kogle M.E."/>
            <person name="Barry K."/>
            <person name="Clum A."/>
            <person name="Na H."/>
            <person name="Ledsgaard L."/>
            <person name="Lin J."/>
            <person name="Lipzen A."/>
            <person name="Kuo A."/>
            <person name="Riley R."/>
            <person name="Mondo S."/>
            <person name="Labutti K."/>
            <person name="Haridas S."/>
            <person name="Pangalinan J."/>
            <person name="Salamov A.A."/>
            <person name="Simmons B.A."/>
            <person name="Magnuson J.K."/>
            <person name="Chen J."/>
            <person name="Drula E."/>
            <person name="Henrissat B."/>
            <person name="Wiebenga A."/>
            <person name="Lubbers R.J."/>
            <person name="Gomes A.C."/>
            <person name="Makela M.R."/>
            <person name="Stajich J."/>
            <person name="Grigoriev I.V."/>
            <person name="Mortensen U.H."/>
            <person name="De Vries R.P."/>
            <person name="Baker S.E."/>
            <person name="Andersen M.R."/>
        </authorList>
    </citation>
    <scope>NUCLEOTIDE SEQUENCE [LARGE SCALE GENOMIC DNA]</scope>
    <source>
        <strain evidence="2 3">CBS 123904</strain>
    </source>
</reference>
<comment type="caution">
    <text evidence="2">The sequence shown here is derived from an EMBL/GenBank/DDBJ whole genome shotgun (WGS) entry which is preliminary data.</text>
</comment>
<protein>
    <submittedName>
        <fullName evidence="2">Uncharacterized protein</fullName>
    </submittedName>
</protein>
<dbReference type="EMBL" id="JBFXLU010000352">
    <property type="protein sequence ID" value="KAL2828822.1"/>
    <property type="molecule type" value="Genomic_DNA"/>
</dbReference>
<name>A0ABR4IPJ0_9EURO</name>
<gene>
    <name evidence="2" type="ORF">BJY01DRAFT_128767</name>
</gene>
<evidence type="ECO:0000313" key="2">
    <source>
        <dbReference type="EMBL" id="KAL2828822.1"/>
    </source>
</evidence>
<evidence type="ECO:0000256" key="1">
    <source>
        <dbReference type="SAM" id="MobiDB-lite"/>
    </source>
</evidence>
<proteinExistence type="predicted"/>
<keyword evidence="3" id="KW-1185">Reference proteome</keyword>
<feature type="region of interest" description="Disordered" evidence="1">
    <location>
        <begin position="53"/>
        <end position="114"/>
    </location>
</feature>
<evidence type="ECO:0000313" key="3">
    <source>
        <dbReference type="Proteomes" id="UP001610446"/>
    </source>
</evidence>